<dbReference type="InterPro" id="IPR001347">
    <property type="entry name" value="SIS_dom"/>
</dbReference>
<evidence type="ECO:0000259" key="5">
    <source>
        <dbReference type="PROSITE" id="PS51464"/>
    </source>
</evidence>
<evidence type="ECO:0000259" key="4">
    <source>
        <dbReference type="PROSITE" id="PS51071"/>
    </source>
</evidence>
<dbReference type="CDD" id="cd05013">
    <property type="entry name" value="SIS_RpiR"/>
    <property type="match status" value="1"/>
</dbReference>
<keyword evidence="1" id="KW-0805">Transcription regulation</keyword>
<dbReference type="Proteomes" id="UP000199392">
    <property type="component" value="Unassembled WGS sequence"/>
</dbReference>
<feature type="domain" description="HTH rpiR-type" evidence="4">
    <location>
        <begin position="14"/>
        <end position="90"/>
    </location>
</feature>
<gene>
    <name evidence="6" type="ORF">SAMN04488050_10260</name>
</gene>
<dbReference type="RefSeq" id="WP_092419085.1">
    <property type="nucleotide sequence ID" value="NZ_FNCL01000001.1"/>
</dbReference>
<evidence type="ECO:0000256" key="2">
    <source>
        <dbReference type="ARBA" id="ARBA00023125"/>
    </source>
</evidence>
<accession>A0A1I6QGZ1</accession>
<dbReference type="GO" id="GO:0097367">
    <property type="term" value="F:carbohydrate derivative binding"/>
    <property type="evidence" value="ECO:0007669"/>
    <property type="project" value="InterPro"/>
</dbReference>
<keyword evidence="7" id="KW-1185">Reference proteome</keyword>
<dbReference type="InterPro" id="IPR035472">
    <property type="entry name" value="RpiR-like_SIS"/>
</dbReference>
<evidence type="ECO:0000256" key="1">
    <source>
        <dbReference type="ARBA" id="ARBA00023015"/>
    </source>
</evidence>
<dbReference type="EMBL" id="FOZW01000002">
    <property type="protein sequence ID" value="SFS51615.1"/>
    <property type="molecule type" value="Genomic_DNA"/>
</dbReference>
<dbReference type="InterPro" id="IPR047640">
    <property type="entry name" value="RpiR-like"/>
</dbReference>
<dbReference type="Pfam" id="PF01418">
    <property type="entry name" value="HTH_6"/>
    <property type="match status" value="1"/>
</dbReference>
<feature type="domain" description="SIS" evidence="5">
    <location>
        <begin position="137"/>
        <end position="276"/>
    </location>
</feature>
<dbReference type="Pfam" id="PF01380">
    <property type="entry name" value="SIS"/>
    <property type="match status" value="1"/>
</dbReference>
<dbReference type="PROSITE" id="PS51071">
    <property type="entry name" value="HTH_RPIR"/>
    <property type="match status" value="1"/>
</dbReference>
<dbReference type="InterPro" id="IPR009057">
    <property type="entry name" value="Homeodomain-like_sf"/>
</dbReference>
<dbReference type="OrthoDB" id="9814005at2"/>
<dbReference type="SUPFAM" id="SSF46689">
    <property type="entry name" value="Homeodomain-like"/>
    <property type="match status" value="1"/>
</dbReference>
<evidence type="ECO:0000256" key="3">
    <source>
        <dbReference type="ARBA" id="ARBA00023163"/>
    </source>
</evidence>
<dbReference type="InterPro" id="IPR000281">
    <property type="entry name" value="HTH_RpiR"/>
</dbReference>
<dbReference type="InterPro" id="IPR046348">
    <property type="entry name" value="SIS_dom_sf"/>
</dbReference>
<evidence type="ECO:0000313" key="6">
    <source>
        <dbReference type="EMBL" id="SFS51615.1"/>
    </source>
</evidence>
<keyword evidence="3" id="KW-0804">Transcription</keyword>
<dbReference type="GO" id="GO:0003700">
    <property type="term" value="F:DNA-binding transcription factor activity"/>
    <property type="evidence" value="ECO:0007669"/>
    <property type="project" value="InterPro"/>
</dbReference>
<dbReference type="AlphaFoldDB" id="A0A1I6QGZ1"/>
<dbReference type="GO" id="GO:1901135">
    <property type="term" value="P:carbohydrate derivative metabolic process"/>
    <property type="evidence" value="ECO:0007669"/>
    <property type="project" value="InterPro"/>
</dbReference>
<dbReference type="STRING" id="311180.SAMN04488050_10260"/>
<dbReference type="PROSITE" id="PS51464">
    <property type="entry name" value="SIS"/>
    <property type="match status" value="1"/>
</dbReference>
<reference evidence="7" key="1">
    <citation type="submission" date="2016-10" db="EMBL/GenBank/DDBJ databases">
        <authorList>
            <person name="Varghese N."/>
            <person name="Submissions S."/>
        </authorList>
    </citation>
    <scope>NUCLEOTIDE SEQUENCE [LARGE SCALE GENOMIC DNA]</scope>
    <source>
        <strain evidence="7">DSM 26894</strain>
    </source>
</reference>
<dbReference type="InterPro" id="IPR036388">
    <property type="entry name" value="WH-like_DNA-bd_sf"/>
</dbReference>
<dbReference type="PANTHER" id="PTHR30514">
    <property type="entry name" value="GLUCOKINASE"/>
    <property type="match status" value="1"/>
</dbReference>
<evidence type="ECO:0000313" key="7">
    <source>
        <dbReference type="Proteomes" id="UP000199392"/>
    </source>
</evidence>
<dbReference type="GO" id="GO:0003677">
    <property type="term" value="F:DNA binding"/>
    <property type="evidence" value="ECO:0007669"/>
    <property type="project" value="UniProtKB-KW"/>
</dbReference>
<name>A0A1I6QGZ1_9RHOB</name>
<protein>
    <submittedName>
        <fullName evidence="6">Transcriptional regulator, RpiR family</fullName>
    </submittedName>
</protein>
<keyword evidence="2" id="KW-0238">DNA-binding</keyword>
<organism evidence="6 7">
    <name type="scientific">Alloyangia pacifica</name>
    <dbReference type="NCBI Taxonomy" id="311180"/>
    <lineage>
        <taxon>Bacteria</taxon>
        <taxon>Pseudomonadati</taxon>
        <taxon>Pseudomonadota</taxon>
        <taxon>Alphaproteobacteria</taxon>
        <taxon>Rhodobacterales</taxon>
        <taxon>Roseobacteraceae</taxon>
        <taxon>Alloyangia</taxon>
    </lineage>
</organism>
<sequence length="303" mass="32557">MSNSQAQYGLPAQTSVARRIQEAYPELTAAQRQFAELVRRSPLKVARLNIHDAVAQVGVSVATANRFATALGYEGYAEFKAELIRGFELLFEPYDRFEQELQEHEGPLGALRMSLATDAESLRRASAAMTQDDLENAVTLVTEARRIHVAGFDLAAHLAGIFAIDLSMIGCRATTATNGGGSIGAIREIFDFGPEDLVIAIAFPHYYTDTLRIANYAAEAGIPVLAVTDTLASPLAAIARTSLFVPPAQGGQLPSSTAILGLLEGLTAAVAKRRPDATEAGRRFAEAAYPWMTAGPKSWPHRD</sequence>
<dbReference type="Gene3D" id="1.10.10.10">
    <property type="entry name" value="Winged helix-like DNA-binding domain superfamily/Winged helix DNA-binding domain"/>
    <property type="match status" value="1"/>
</dbReference>
<proteinExistence type="predicted"/>
<dbReference type="Gene3D" id="3.40.50.10490">
    <property type="entry name" value="Glucose-6-phosphate isomerase like protein, domain 1"/>
    <property type="match status" value="1"/>
</dbReference>
<dbReference type="SUPFAM" id="SSF53697">
    <property type="entry name" value="SIS domain"/>
    <property type="match status" value="1"/>
</dbReference>